<evidence type="ECO:0000256" key="2">
    <source>
        <dbReference type="HAMAP-Rule" id="MF_01126"/>
    </source>
</evidence>
<keyword evidence="4" id="KW-1185">Reference proteome</keyword>
<dbReference type="GeneID" id="89589075"/>
<organism evidence="3 4">
    <name type="scientific">Carnobacterium divergens DSM 20623</name>
    <dbReference type="NCBI Taxonomy" id="1449336"/>
    <lineage>
        <taxon>Bacteria</taxon>
        <taxon>Bacillati</taxon>
        <taxon>Bacillota</taxon>
        <taxon>Bacilli</taxon>
        <taxon>Lactobacillales</taxon>
        <taxon>Carnobacteriaceae</taxon>
        <taxon>Carnobacterium</taxon>
    </lineage>
</organism>
<dbReference type="RefSeq" id="WP_034569312.1">
    <property type="nucleotide sequence ID" value="NZ_JQBS01000035.1"/>
</dbReference>
<evidence type="ECO:0000256" key="1">
    <source>
        <dbReference type="ARBA" id="ARBA00022490"/>
    </source>
</evidence>
<dbReference type="Proteomes" id="UP000051658">
    <property type="component" value="Unassembled WGS sequence"/>
</dbReference>
<evidence type="ECO:0000313" key="4">
    <source>
        <dbReference type="Proteomes" id="UP000051658"/>
    </source>
</evidence>
<comment type="similarity">
    <text evidence="2">Belongs to the UPF0298 family.</text>
</comment>
<dbReference type="HAMAP" id="MF_01126">
    <property type="entry name" value="UPF0298"/>
    <property type="match status" value="1"/>
</dbReference>
<dbReference type="PATRIC" id="fig|1449336.4.peg.2121"/>
<evidence type="ECO:0000313" key="3">
    <source>
        <dbReference type="EMBL" id="KRN54501.1"/>
    </source>
</evidence>
<comment type="subcellular location">
    <subcellularLocation>
        <location evidence="2">Cytoplasm</location>
    </subcellularLocation>
</comment>
<reference evidence="3 4" key="1">
    <citation type="journal article" date="2015" name="Genome Announc.">
        <title>Expanding the biotechnology potential of lactobacilli through comparative genomics of 213 strains and associated genera.</title>
        <authorList>
            <person name="Sun Z."/>
            <person name="Harris H.M."/>
            <person name="McCann A."/>
            <person name="Guo C."/>
            <person name="Argimon S."/>
            <person name="Zhang W."/>
            <person name="Yang X."/>
            <person name="Jeffery I.B."/>
            <person name="Cooney J.C."/>
            <person name="Kagawa T.F."/>
            <person name="Liu W."/>
            <person name="Song Y."/>
            <person name="Salvetti E."/>
            <person name="Wrobel A."/>
            <person name="Rasinkangas P."/>
            <person name="Parkhill J."/>
            <person name="Rea M.C."/>
            <person name="O'Sullivan O."/>
            <person name="Ritari J."/>
            <person name="Douillard F.P."/>
            <person name="Paul Ross R."/>
            <person name="Yang R."/>
            <person name="Briner A.E."/>
            <person name="Felis G.E."/>
            <person name="de Vos W.M."/>
            <person name="Barrangou R."/>
            <person name="Klaenhammer T.R."/>
            <person name="Caufield P.W."/>
            <person name="Cui Y."/>
            <person name="Zhang H."/>
            <person name="O'Toole P.W."/>
        </authorList>
    </citation>
    <scope>NUCLEOTIDE SEQUENCE [LARGE SCALE GENOMIC DNA]</scope>
    <source>
        <strain evidence="3 4">DSM 20623</strain>
    </source>
</reference>
<gene>
    <name evidence="3" type="ORF">IV74_GL002084</name>
</gene>
<dbReference type="GO" id="GO:0005737">
    <property type="term" value="C:cytoplasm"/>
    <property type="evidence" value="ECO:0007669"/>
    <property type="project" value="UniProtKB-SubCell"/>
</dbReference>
<dbReference type="AlphaFoldDB" id="A0A0R2HV87"/>
<dbReference type="EMBL" id="JQBS01000035">
    <property type="protein sequence ID" value="KRN54501.1"/>
    <property type="molecule type" value="Genomic_DNA"/>
</dbReference>
<dbReference type="eggNOG" id="COG4471">
    <property type="taxonomic scope" value="Bacteria"/>
</dbReference>
<accession>A0A0R2HV87</accession>
<dbReference type="InterPro" id="IPR016979">
    <property type="entry name" value="DUF2129"/>
</dbReference>
<dbReference type="Pfam" id="PF09902">
    <property type="entry name" value="DUF2129"/>
    <property type="match status" value="1"/>
</dbReference>
<comment type="caution">
    <text evidence="3">The sequence shown here is derived from an EMBL/GenBank/DDBJ whole genome shotgun (WGS) entry which is preliminary data.</text>
</comment>
<name>A0A0R2HV87_CARDV</name>
<proteinExistence type="inferred from homology"/>
<keyword evidence="1 2" id="KW-0963">Cytoplasm</keyword>
<protein>
    <recommendedName>
        <fullName evidence="2">UPF0298 protein IV74_GL002084</fullName>
    </recommendedName>
</protein>
<sequence>MELTLNERQGMIVWVYSLRHLKTLKRFGLIHYVSKKMKYVVIYIDRDDVEVAEKKLNGLHFVRKVEVSYRPLINMNFSERIGHRKTRKEVEEIEEINMIEGKNELLLKDPLEVVL</sequence>